<evidence type="ECO:0000256" key="1">
    <source>
        <dbReference type="PROSITE-ProRule" id="PRU00196"/>
    </source>
</evidence>
<dbReference type="SUPFAM" id="SSF56487">
    <property type="entry name" value="SRCR-like"/>
    <property type="match status" value="1"/>
</dbReference>
<dbReference type="Gene3D" id="2.60.40.10">
    <property type="entry name" value="Immunoglobulins"/>
    <property type="match status" value="1"/>
</dbReference>
<reference evidence="2" key="1">
    <citation type="submission" date="2020-04" db="EMBL/GenBank/DDBJ databases">
        <authorList>
            <person name="Alioto T."/>
            <person name="Alioto T."/>
            <person name="Gomez Garrido J."/>
        </authorList>
    </citation>
    <scope>NUCLEOTIDE SEQUENCE</scope>
    <source>
        <strain evidence="2">A484AB</strain>
    </source>
</reference>
<name>A0A6S7K0J3_PARCT</name>
<dbReference type="InterPro" id="IPR036772">
    <property type="entry name" value="SRCR-like_dom_sf"/>
</dbReference>
<comment type="caution">
    <text evidence="2">The sequence shown here is derived from an EMBL/GenBank/DDBJ whole genome shotgun (WGS) entry which is preliminary data.</text>
</comment>
<dbReference type="SUPFAM" id="SSF48726">
    <property type="entry name" value="Immunoglobulin"/>
    <property type="match status" value="1"/>
</dbReference>
<dbReference type="InterPro" id="IPR001190">
    <property type="entry name" value="SRCR"/>
</dbReference>
<keyword evidence="3" id="KW-1185">Reference proteome</keyword>
<feature type="disulfide bond" evidence="1">
    <location>
        <begin position="125"/>
        <end position="135"/>
    </location>
</feature>
<comment type="caution">
    <text evidence="1">Lacks conserved residue(s) required for the propagation of feature annotation.</text>
</comment>
<sequence length="302" mass="33947">MRCSDMCKTCLDGFSNGRCSSCDKPYFLRGSTCVETCYPDHTLEDLMGGETPSGNIRLVNGSNDREGFIQMRTKSQNNYKWGIICNTNQVITTLVCQELGFQSGSLVRYNRLYSFARVPIFQVSCNGYEKYLTDCNLHSAYYCARPFIACSNKPLDKRVCRKENTIPCASGVCFSYPSVSCANGDGKVVPKGRSYCKHCPPNYYGDGVNCQAISKVAPSVRQTYIEHQLRLRATYYFPCFGRSGTLYIYPNRKSWFKDEKNVDVSSGRFRLGPVQYEDAGIYKCLLGNSMGSVTITFNITIV</sequence>
<dbReference type="InterPro" id="IPR007110">
    <property type="entry name" value="Ig-like_dom"/>
</dbReference>
<organism evidence="2 3">
    <name type="scientific">Paramuricea clavata</name>
    <name type="common">Red gorgonian</name>
    <name type="synonym">Violescent sea-whip</name>
    <dbReference type="NCBI Taxonomy" id="317549"/>
    <lineage>
        <taxon>Eukaryota</taxon>
        <taxon>Metazoa</taxon>
        <taxon>Cnidaria</taxon>
        <taxon>Anthozoa</taxon>
        <taxon>Octocorallia</taxon>
        <taxon>Malacalcyonacea</taxon>
        <taxon>Plexauridae</taxon>
        <taxon>Paramuricea</taxon>
    </lineage>
</organism>
<dbReference type="EMBL" id="CACRXK020023389">
    <property type="protein sequence ID" value="CAB4037707.1"/>
    <property type="molecule type" value="Genomic_DNA"/>
</dbReference>
<keyword evidence="1" id="KW-1015">Disulfide bond</keyword>
<dbReference type="Gene3D" id="3.10.250.10">
    <property type="entry name" value="SRCR-like domain"/>
    <property type="match status" value="1"/>
</dbReference>
<dbReference type="PRINTS" id="PR00258">
    <property type="entry name" value="SPERACTRCPTR"/>
</dbReference>
<dbReference type="PROSITE" id="PS50287">
    <property type="entry name" value="SRCR_2"/>
    <property type="match status" value="1"/>
</dbReference>
<dbReference type="PROSITE" id="PS50835">
    <property type="entry name" value="IG_LIKE"/>
    <property type="match status" value="1"/>
</dbReference>
<gene>
    <name evidence="2" type="ORF">PACLA_8A088908</name>
</gene>
<protein>
    <submittedName>
        <fullName evidence="2">Deleted in malignant brain tumors 1 -like</fullName>
    </submittedName>
</protein>
<dbReference type="Pfam" id="PF00530">
    <property type="entry name" value="SRCR"/>
    <property type="match status" value="1"/>
</dbReference>
<evidence type="ECO:0000313" key="2">
    <source>
        <dbReference type="EMBL" id="CAB4037707.1"/>
    </source>
</evidence>
<accession>A0A6S7K0J3</accession>
<dbReference type="Proteomes" id="UP001152795">
    <property type="component" value="Unassembled WGS sequence"/>
</dbReference>
<dbReference type="AlphaFoldDB" id="A0A6S7K0J3"/>
<feature type="non-terminal residue" evidence="2">
    <location>
        <position position="302"/>
    </location>
</feature>
<dbReference type="InterPro" id="IPR013783">
    <property type="entry name" value="Ig-like_fold"/>
</dbReference>
<proteinExistence type="predicted"/>
<dbReference type="SMART" id="SM00202">
    <property type="entry name" value="SR"/>
    <property type="match status" value="1"/>
</dbReference>
<dbReference type="InterPro" id="IPR036179">
    <property type="entry name" value="Ig-like_dom_sf"/>
</dbReference>
<dbReference type="Gene3D" id="2.10.220.10">
    <property type="entry name" value="Hormone Receptor, Insulin-like Growth Factor Receptor 1, Chain A, domain 2"/>
    <property type="match status" value="1"/>
</dbReference>
<dbReference type="GO" id="GO:0016020">
    <property type="term" value="C:membrane"/>
    <property type="evidence" value="ECO:0007669"/>
    <property type="project" value="InterPro"/>
</dbReference>
<evidence type="ECO:0000313" key="3">
    <source>
        <dbReference type="Proteomes" id="UP001152795"/>
    </source>
</evidence>